<dbReference type="Pfam" id="PF00011">
    <property type="entry name" value="HSP20"/>
    <property type="match status" value="1"/>
</dbReference>
<dbReference type="InterPro" id="IPR048561">
    <property type="entry name" value="Dab_PTB"/>
</dbReference>
<dbReference type="GO" id="GO:0010718">
    <property type="term" value="P:positive regulation of epithelial to mesenchymal transition"/>
    <property type="evidence" value="ECO:0007669"/>
    <property type="project" value="TreeGrafter"/>
</dbReference>
<dbReference type="InterPro" id="IPR002068">
    <property type="entry name" value="A-crystallin/Hsp20_dom"/>
</dbReference>
<dbReference type="GO" id="GO:0045807">
    <property type="term" value="P:positive regulation of endocytosis"/>
    <property type="evidence" value="ECO:0007669"/>
    <property type="project" value="TreeGrafter"/>
</dbReference>
<keyword evidence="12" id="KW-1185">Reference proteome</keyword>
<feature type="compositionally biased region" description="Low complexity" evidence="8">
    <location>
        <begin position="23"/>
        <end position="32"/>
    </location>
</feature>
<evidence type="ECO:0000256" key="2">
    <source>
        <dbReference type="ARBA" id="ARBA00022473"/>
    </source>
</evidence>
<accession>A0A5A9P8J1</accession>
<dbReference type="Pfam" id="PF21792">
    <property type="entry name" value="DAB2_SBM"/>
    <property type="match status" value="1"/>
</dbReference>
<dbReference type="Proteomes" id="UP000324632">
    <property type="component" value="Chromosome 9"/>
</dbReference>
<evidence type="ECO:0000313" key="11">
    <source>
        <dbReference type="EMBL" id="KAA0717126.1"/>
    </source>
</evidence>
<dbReference type="InterPro" id="IPR008978">
    <property type="entry name" value="HSP20-like_chaperone"/>
</dbReference>
<dbReference type="GO" id="GO:0038024">
    <property type="term" value="F:cargo receptor activity"/>
    <property type="evidence" value="ECO:0007669"/>
    <property type="project" value="TreeGrafter"/>
</dbReference>
<dbReference type="GO" id="GO:0005905">
    <property type="term" value="C:clathrin-coated pit"/>
    <property type="evidence" value="ECO:0007669"/>
    <property type="project" value="TreeGrafter"/>
</dbReference>
<comment type="subcellular location">
    <subcellularLocation>
        <location evidence="1">Cytoplasm</location>
    </subcellularLocation>
</comment>
<protein>
    <submittedName>
        <fullName evidence="11">Disabled-like protein 2</fullName>
    </submittedName>
</protein>
<evidence type="ECO:0000259" key="10">
    <source>
        <dbReference type="PROSITE" id="PS01179"/>
    </source>
</evidence>
<evidence type="ECO:0000256" key="6">
    <source>
        <dbReference type="PROSITE-ProRule" id="PRU00285"/>
    </source>
</evidence>
<dbReference type="GO" id="GO:0030154">
    <property type="term" value="P:cell differentiation"/>
    <property type="evidence" value="ECO:0007669"/>
    <property type="project" value="UniProtKB-KW"/>
</dbReference>
<evidence type="ECO:0000256" key="1">
    <source>
        <dbReference type="ARBA" id="ARBA00004496"/>
    </source>
</evidence>
<keyword evidence="5" id="KW-0221">Differentiation</keyword>
<feature type="domain" description="SHSP" evidence="9">
    <location>
        <begin position="644"/>
        <end position="754"/>
    </location>
</feature>
<comment type="similarity">
    <text evidence="6 7">Belongs to the small heat shock protein (HSP20) family.</text>
</comment>
<dbReference type="SUPFAM" id="SSF50729">
    <property type="entry name" value="PH domain-like"/>
    <property type="match status" value="1"/>
</dbReference>
<feature type="region of interest" description="Disordered" evidence="8">
    <location>
        <begin position="426"/>
        <end position="492"/>
    </location>
</feature>
<dbReference type="GO" id="GO:0090090">
    <property type="term" value="P:negative regulation of canonical Wnt signaling pathway"/>
    <property type="evidence" value="ECO:0007669"/>
    <property type="project" value="TreeGrafter"/>
</dbReference>
<keyword evidence="3" id="KW-0963">Cytoplasm</keyword>
<evidence type="ECO:0000256" key="3">
    <source>
        <dbReference type="ARBA" id="ARBA00022490"/>
    </source>
</evidence>
<dbReference type="PROSITE" id="PS01031">
    <property type="entry name" value="SHSP"/>
    <property type="match status" value="1"/>
</dbReference>
<organism evidence="11 12">
    <name type="scientific">Triplophysa tibetana</name>
    <dbReference type="NCBI Taxonomy" id="1572043"/>
    <lineage>
        <taxon>Eukaryota</taxon>
        <taxon>Metazoa</taxon>
        <taxon>Chordata</taxon>
        <taxon>Craniata</taxon>
        <taxon>Vertebrata</taxon>
        <taxon>Euteleostomi</taxon>
        <taxon>Actinopterygii</taxon>
        <taxon>Neopterygii</taxon>
        <taxon>Teleostei</taxon>
        <taxon>Ostariophysi</taxon>
        <taxon>Cypriniformes</taxon>
        <taxon>Nemacheilidae</taxon>
        <taxon>Triplophysa</taxon>
    </lineage>
</organism>
<dbReference type="SUPFAM" id="SSF49764">
    <property type="entry name" value="HSP20-like chaperones"/>
    <property type="match status" value="1"/>
</dbReference>
<evidence type="ECO:0000256" key="8">
    <source>
        <dbReference type="SAM" id="MobiDB-lite"/>
    </source>
</evidence>
<dbReference type="InterPro" id="IPR048559">
    <property type="entry name" value="DAB1/2_SBM"/>
</dbReference>
<dbReference type="CDD" id="cd01215">
    <property type="entry name" value="PTB_Dab"/>
    <property type="match status" value="1"/>
</dbReference>
<dbReference type="PANTHER" id="PTHR47695">
    <property type="entry name" value="PID DOMAIN-CONTAINING PROTEIN"/>
    <property type="match status" value="1"/>
</dbReference>
<dbReference type="Gene3D" id="2.30.29.30">
    <property type="entry name" value="Pleckstrin-homology domain (PH domain)/Phosphotyrosine-binding domain (PTB)"/>
    <property type="match status" value="1"/>
</dbReference>
<dbReference type="PROSITE" id="PS01179">
    <property type="entry name" value="PID"/>
    <property type="match status" value="1"/>
</dbReference>
<gene>
    <name evidence="11" type="ORF">E1301_Tti014411</name>
</gene>
<dbReference type="EMBL" id="SOYY01000009">
    <property type="protein sequence ID" value="KAA0717126.1"/>
    <property type="molecule type" value="Genomic_DNA"/>
</dbReference>
<dbReference type="SMART" id="SM00462">
    <property type="entry name" value="PTB"/>
    <property type="match status" value="1"/>
</dbReference>
<evidence type="ECO:0000256" key="5">
    <source>
        <dbReference type="ARBA" id="ARBA00022782"/>
    </source>
</evidence>
<sequence length="760" mass="81887">MSQPSEAESTPAVPATPADSEPTLSISTTDTTTAAPVTKTSFWKDRKKVPEKTDDFLLARFQGDGVRYKAKLIGVDDVAEARGDQMCQDSMMKLKGMAIAARSQGKHKQRIWVNISLTGIKIVDEKTGVIEHEHVVNKISFIARDVTDNRAFGYVCGAEGQHQFFAIKTAQQNGGDALLTLDCKDNAVKPDSVLLLSFSVAVDDNHFISCPSTPCNTPADGPFTPTSDFFPTPNPDPICDDPFTIFSDQSNSLFSFDNDSGLSSFILNGPESIFANDCTSDIKHLNGLYDAQLTRITLNAQEHKTNPNFNLNPFCSTSLNNPTVLNGLYKSGPSVLYSPLLCNGESEAIPLFKTSPISKDAQNGGLMILCPPPQSLKCGSIRRREKGGVPHTTVPGAQPYSQLPGFGGLPAPAWGQQVASPFGAPAATQAWGQPGTTAPAGTWPNSGPMANPFPSNQFPPMMPPSAMMSGQQGTLIPPRPPPRPPVKEEPAPVRSAFVALDPFGEKEKKTGKDMFKDFLMVKPQKIEQGNGASITNGSFDQYFSSKVGLAQEVADHDDFDINQIPVSSNGPSKPVPLQSFPYVAVVPGLTAALPAGLLDAAFTPNLASAPTNPPHATGSNFFDDTFGNDPFGAPPPKTILPTCIGPQEHISDAACRRTEQNWKVCLHVNPYSLEDISMKTKEGFLEITGNRDERQENNSLISRSFTRKYKLPFDFDLKQINTVLSPDGILSVEAPLTGSEVALPDETVIPIHMMDKPGFH</sequence>
<keyword evidence="4" id="KW-0597">Phosphoprotein</keyword>
<reference evidence="11 12" key="1">
    <citation type="journal article" date="2019" name="Mol. Ecol. Resour.">
        <title>Chromosome-level genome assembly of Triplophysa tibetana, a fish adapted to the harsh high-altitude environment of the Tibetan Plateau.</title>
        <authorList>
            <person name="Yang X."/>
            <person name="Liu H."/>
            <person name="Ma Z."/>
            <person name="Zou Y."/>
            <person name="Zou M."/>
            <person name="Mao Y."/>
            <person name="Li X."/>
            <person name="Wang H."/>
            <person name="Chen T."/>
            <person name="Wang W."/>
            <person name="Yang R."/>
        </authorList>
    </citation>
    <scope>NUCLEOTIDE SEQUENCE [LARGE SCALE GENOMIC DNA]</scope>
    <source>
        <strain evidence="11">TTIB1903HZAU</strain>
        <tissue evidence="11">Muscle</tissue>
    </source>
</reference>
<dbReference type="GO" id="GO:0006898">
    <property type="term" value="P:receptor-mediated endocytosis"/>
    <property type="evidence" value="ECO:0007669"/>
    <property type="project" value="TreeGrafter"/>
</dbReference>
<comment type="caution">
    <text evidence="11">The sequence shown here is derived from an EMBL/GenBank/DDBJ whole genome shotgun (WGS) entry which is preliminary data.</text>
</comment>
<feature type="region of interest" description="Disordered" evidence="8">
    <location>
        <begin position="1"/>
        <end position="32"/>
    </location>
</feature>
<dbReference type="AlphaFoldDB" id="A0A5A9P8J1"/>
<dbReference type="FunFam" id="2.30.29.30:FF:000035">
    <property type="entry name" value="Disabled homolog 2 isoform 1"/>
    <property type="match status" value="1"/>
</dbReference>
<dbReference type="InterPro" id="IPR011993">
    <property type="entry name" value="PH-like_dom_sf"/>
</dbReference>
<dbReference type="Gene3D" id="2.60.40.790">
    <property type="match status" value="1"/>
</dbReference>
<dbReference type="GO" id="GO:0035615">
    <property type="term" value="F:clathrin adaptor activity"/>
    <property type="evidence" value="ECO:0007669"/>
    <property type="project" value="TreeGrafter"/>
</dbReference>
<name>A0A5A9P8J1_9TELE</name>
<dbReference type="PRINTS" id="PR00299">
    <property type="entry name" value="ACRYSTALLIN"/>
</dbReference>
<feature type="region of interest" description="Disordered" evidence="8">
    <location>
        <begin position="609"/>
        <end position="628"/>
    </location>
</feature>
<dbReference type="InterPro" id="IPR006020">
    <property type="entry name" value="PTB/PI_dom"/>
</dbReference>
<keyword evidence="2" id="KW-0217">Developmental protein</keyword>
<dbReference type="InterPro" id="IPR001436">
    <property type="entry name" value="Alpha-crystallin/sHSP_animal"/>
</dbReference>
<feature type="domain" description="PID" evidence="10">
    <location>
        <begin position="63"/>
        <end position="171"/>
    </location>
</feature>
<evidence type="ECO:0000256" key="7">
    <source>
        <dbReference type="RuleBase" id="RU003616"/>
    </source>
</evidence>
<dbReference type="GO" id="GO:0005737">
    <property type="term" value="C:cytoplasm"/>
    <property type="evidence" value="ECO:0007669"/>
    <property type="project" value="UniProtKB-SubCell"/>
</dbReference>
<evidence type="ECO:0000256" key="4">
    <source>
        <dbReference type="ARBA" id="ARBA00022553"/>
    </source>
</evidence>
<evidence type="ECO:0000259" key="9">
    <source>
        <dbReference type="PROSITE" id="PS01031"/>
    </source>
</evidence>
<dbReference type="PANTHER" id="PTHR47695:SF5">
    <property type="entry name" value="DISABLED HOMOLOG 2"/>
    <property type="match status" value="1"/>
</dbReference>
<evidence type="ECO:0000313" key="12">
    <source>
        <dbReference type="Proteomes" id="UP000324632"/>
    </source>
</evidence>
<proteinExistence type="inferred from homology"/>